<evidence type="ECO:0000256" key="9">
    <source>
        <dbReference type="RuleBase" id="RU003567"/>
    </source>
</evidence>
<dbReference type="GO" id="GO:0051117">
    <property type="term" value="F:ATPase binding"/>
    <property type="evidence" value="ECO:0007669"/>
    <property type="project" value="TreeGrafter"/>
</dbReference>
<comment type="subunit">
    <text evidence="7">Component of the chloroplastic Clp protease core complex.</text>
</comment>
<dbReference type="EC" id="3.4.21.92" evidence="7"/>
<sequence length="197" mass="21880">MPVGVPRVPFQPFEDGDAFWVDIYNRLYRQRAIFLGQMIDSTIANQLTGLMAYLNIESSTKDIDFFINCPGGSIISGIAIYDMMQAVEADVQTICIGLAASMGCFTLQGGEITKRLAFPHARVMMHQPLADLGTKLKAGDSILELVEIIRTYNSIVEIYSQRTGKHPWIVYEDLSRDVFMSAEEAQAHGIVDLVGIQ</sequence>
<evidence type="ECO:0000256" key="7">
    <source>
        <dbReference type="HAMAP-Rule" id="MF_00444"/>
    </source>
</evidence>
<dbReference type="CDD" id="cd07017">
    <property type="entry name" value="S14_ClpP_2"/>
    <property type="match status" value="1"/>
</dbReference>
<gene>
    <name evidence="10" type="primary">clpP1</name>
    <name evidence="7" type="synonym">clpP</name>
</gene>
<comment type="similarity">
    <text evidence="1 7 9">Belongs to the peptidase S14 family.</text>
</comment>
<dbReference type="Pfam" id="PF00574">
    <property type="entry name" value="CLP_protease"/>
    <property type="match status" value="1"/>
</dbReference>
<dbReference type="PRINTS" id="PR00127">
    <property type="entry name" value="CLPPROTEASEP"/>
</dbReference>
<evidence type="ECO:0000256" key="3">
    <source>
        <dbReference type="ARBA" id="ARBA00022670"/>
    </source>
</evidence>
<feature type="active site" evidence="7 8">
    <location>
        <position position="126"/>
    </location>
</feature>
<comment type="catalytic activity">
    <reaction evidence="6 7 8">
        <text>Hydrolysis of proteins to small peptides in the presence of ATP and magnesium. alpha-casein is the usual test substrate. In the absence of ATP, only oligopeptides shorter than five residues are hydrolyzed (such as succinyl-Leu-Tyr-|-NHMec, and Leu-Tyr-Leu-|-Tyr-Trp, in which cleavage of the -Tyr-|-Leu- and -Tyr-|-Trp bonds also occurs).</text>
        <dbReference type="EC" id="3.4.21.92"/>
    </reaction>
</comment>
<dbReference type="InterPro" id="IPR033135">
    <property type="entry name" value="ClpP_His_AS"/>
</dbReference>
<protein>
    <recommendedName>
        <fullName evidence="7 9">ATP-dependent Clp protease proteolytic subunit</fullName>
        <ecNumber evidence="7">3.4.21.92</ecNumber>
    </recommendedName>
    <alternativeName>
        <fullName evidence="7">Endopeptidase Clp</fullName>
    </alternativeName>
</protein>
<dbReference type="GO" id="GO:0004252">
    <property type="term" value="F:serine-type endopeptidase activity"/>
    <property type="evidence" value="ECO:0007669"/>
    <property type="project" value="UniProtKB-UniRule"/>
</dbReference>
<evidence type="ECO:0000256" key="6">
    <source>
        <dbReference type="ARBA" id="ARBA00034021"/>
    </source>
</evidence>
<evidence type="ECO:0000256" key="2">
    <source>
        <dbReference type="ARBA" id="ARBA00022640"/>
    </source>
</evidence>
<keyword evidence="5 7" id="KW-0720">Serine protease</keyword>
<dbReference type="InterPro" id="IPR029045">
    <property type="entry name" value="ClpP/crotonase-like_dom_sf"/>
</dbReference>
<dbReference type="PANTHER" id="PTHR10381:SF15">
    <property type="entry name" value="CHLOROPLASTIC ATP-DEPENDENT CLP PROTEASE PROTEOLYTIC SUBUNIT 1"/>
    <property type="match status" value="1"/>
</dbReference>
<evidence type="ECO:0000256" key="1">
    <source>
        <dbReference type="ARBA" id="ARBA00007039"/>
    </source>
</evidence>
<organism evidence="10">
    <name type="scientific">Acacia gibbosa</name>
    <dbReference type="NCBI Taxonomy" id="1680473"/>
    <lineage>
        <taxon>Eukaryota</taxon>
        <taxon>Viridiplantae</taxon>
        <taxon>Streptophyta</taxon>
        <taxon>Embryophyta</taxon>
        <taxon>Tracheophyta</taxon>
        <taxon>Spermatophyta</taxon>
        <taxon>Magnoliopsida</taxon>
        <taxon>eudicotyledons</taxon>
        <taxon>Gunneridae</taxon>
        <taxon>Pentapetalae</taxon>
        <taxon>rosids</taxon>
        <taxon>fabids</taxon>
        <taxon>Fabales</taxon>
        <taxon>Fabaceae</taxon>
        <taxon>Caesalpinioideae</taxon>
        <taxon>mimosoid clade</taxon>
        <taxon>Acacieae</taxon>
        <taxon>Acacia</taxon>
    </lineage>
</organism>
<dbReference type="GO" id="GO:0009368">
    <property type="term" value="C:endopeptidase Clp complex"/>
    <property type="evidence" value="ECO:0007669"/>
    <property type="project" value="TreeGrafter"/>
</dbReference>
<dbReference type="PANTHER" id="PTHR10381">
    <property type="entry name" value="ATP-DEPENDENT CLP PROTEASE PROTEOLYTIC SUBUNIT"/>
    <property type="match status" value="1"/>
</dbReference>
<evidence type="ECO:0000256" key="4">
    <source>
        <dbReference type="ARBA" id="ARBA00022801"/>
    </source>
</evidence>
<dbReference type="GO" id="GO:0009570">
    <property type="term" value="C:chloroplast stroma"/>
    <property type="evidence" value="ECO:0007669"/>
    <property type="project" value="UniProtKB-SubCell"/>
</dbReference>
<dbReference type="InterPro" id="IPR023562">
    <property type="entry name" value="ClpP/TepA"/>
</dbReference>
<comment type="subcellular location">
    <subcellularLocation>
        <location evidence="7">Plastid</location>
        <location evidence="7">Chloroplast stroma</location>
    </subcellularLocation>
</comment>
<keyword evidence="10" id="KW-0150">Chloroplast</keyword>
<keyword evidence="3 7" id="KW-0645">Protease</keyword>
<dbReference type="Gene3D" id="3.90.226.10">
    <property type="entry name" value="2-enoyl-CoA Hydratase, Chain A, domain 1"/>
    <property type="match status" value="1"/>
</dbReference>
<reference evidence="10" key="1">
    <citation type="submission" date="2015-09" db="EMBL/GenBank/DDBJ databases">
        <authorList>
            <person name="Jackson K.R."/>
            <person name="Lunt B.L."/>
            <person name="Fisher J.N.B."/>
            <person name="Gardner A.V."/>
            <person name="Bailey M.E."/>
            <person name="Deus L.M."/>
            <person name="Earl A.S."/>
            <person name="Gibby P.D."/>
            <person name="Hartmann K.A."/>
            <person name="Liu J.E."/>
            <person name="Manci A.M."/>
            <person name="Nielsen D.A."/>
            <person name="Solomon M.B."/>
            <person name="Breakwell D.P."/>
            <person name="Burnett S.H."/>
            <person name="Grose J.H."/>
        </authorList>
    </citation>
    <scope>NUCLEOTIDE SEQUENCE</scope>
    <source>
        <strain evidence="10">524GIB</strain>
    </source>
</reference>
<geneLocation type="chloroplast" evidence="10"/>
<dbReference type="GO" id="GO:0006515">
    <property type="term" value="P:protein quality control for misfolded or incompletely synthesized proteins"/>
    <property type="evidence" value="ECO:0007669"/>
    <property type="project" value="TreeGrafter"/>
</dbReference>
<dbReference type="GO" id="GO:0004176">
    <property type="term" value="F:ATP-dependent peptidase activity"/>
    <property type="evidence" value="ECO:0007669"/>
    <property type="project" value="InterPro"/>
</dbReference>
<dbReference type="InterPro" id="IPR001907">
    <property type="entry name" value="ClpP"/>
</dbReference>
<dbReference type="PROSITE" id="PS00382">
    <property type="entry name" value="CLP_PROTEASE_HIS"/>
    <property type="match status" value="1"/>
</dbReference>
<dbReference type="HAMAP" id="MF_00444">
    <property type="entry name" value="ClpP"/>
    <property type="match status" value="1"/>
</dbReference>
<reference evidence="10" key="2">
    <citation type="submission" date="2016-09" db="EMBL/GenBank/DDBJ databases">
        <title>Integration of Complete Chloroplast Genome Sequences with Small Amplicon Datasets Improves Phylogenetic Resolution in Acacia.</title>
        <authorList>
            <person name="Williams A.V."/>
            <person name="Miller J.T."/>
            <person name="Small I."/>
            <person name="Nevill P.G."/>
            <person name="Boykin L.M."/>
        </authorList>
    </citation>
    <scope>NUCLEOTIDE SEQUENCE</scope>
    <source>
        <strain evidence="10">524GIB</strain>
    </source>
</reference>
<dbReference type="AlphaFoldDB" id="A0A1D0CBZ5"/>
<name>A0A1D0CBZ5_9FABA</name>
<feature type="active site" description="Nucleophile" evidence="7">
    <location>
        <position position="101"/>
    </location>
</feature>
<accession>A0A1D0CBZ5</accession>
<comment type="function">
    <text evidence="7">Cleaves peptides in various proteins in a process that requires ATP hydrolysis. Has a chymotrypsin-like activity. Plays a major role in the degradation of misfolded proteins.</text>
</comment>
<proteinExistence type="inferred from homology"/>
<keyword evidence="4 7" id="KW-0378">Hydrolase</keyword>
<evidence type="ECO:0000313" key="10">
    <source>
        <dbReference type="EMBL" id="CUR02827.1"/>
    </source>
</evidence>
<dbReference type="SUPFAM" id="SSF52096">
    <property type="entry name" value="ClpP/crotonase"/>
    <property type="match status" value="1"/>
</dbReference>
<dbReference type="EMBL" id="LN885271">
    <property type="protein sequence ID" value="CUR02827.1"/>
    <property type="molecule type" value="Genomic_DNA"/>
</dbReference>
<evidence type="ECO:0000256" key="5">
    <source>
        <dbReference type="ARBA" id="ARBA00022825"/>
    </source>
</evidence>
<evidence type="ECO:0000256" key="8">
    <source>
        <dbReference type="PROSITE-ProRule" id="PRU10086"/>
    </source>
</evidence>
<keyword evidence="2 10" id="KW-0934">Plastid</keyword>